<dbReference type="CDD" id="cd12416">
    <property type="entry name" value="RRM4_RBM28_like"/>
    <property type="match status" value="1"/>
</dbReference>
<feature type="domain" description="RRM" evidence="7">
    <location>
        <begin position="294"/>
        <end position="372"/>
    </location>
</feature>
<dbReference type="InterPro" id="IPR035979">
    <property type="entry name" value="RBD_domain_sf"/>
</dbReference>
<feature type="compositionally biased region" description="Acidic residues" evidence="6">
    <location>
        <begin position="388"/>
        <end position="406"/>
    </location>
</feature>
<evidence type="ECO:0000256" key="3">
    <source>
        <dbReference type="ARBA" id="ARBA00022884"/>
    </source>
</evidence>
<feature type="region of interest" description="Disordered" evidence="6">
    <location>
        <begin position="769"/>
        <end position="970"/>
    </location>
</feature>
<feature type="region of interest" description="Disordered" evidence="6">
    <location>
        <begin position="382"/>
        <end position="414"/>
    </location>
</feature>
<keyword evidence="4" id="KW-0539">Nucleus</keyword>
<dbReference type="SMART" id="SM00360">
    <property type="entry name" value="RRM"/>
    <property type="match status" value="4"/>
</dbReference>
<dbReference type="GO" id="GO:0005634">
    <property type="term" value="C:nucleus"/>
    <property type="evidence" value="ECO:0007669"/>
    <property type="project" value="UniProtKB-SubCell"/>
</dbReference>
<feature type="compositionally biased region" description="Basic and acidic residues" evidence="6">
    <location>
        <begin position="824"/>
        <end position="833"/>
    </location>
</feature>
<feature type="domain" description="RRM" evidence="7">
    <location>
        <begin position="664"/>
        <end position="751"/>
    </location>
</feature>
<evidence type="ECO:0000256" key="2">
    <source>
        <dbReference type="ARBA" id="ARBA00022737"/>
    </source>
</evidence>
<feature type="compositionally biased region" description="Basic and acidic residues" evidence="6">
    <location>
        <begin position="865"/>
        <end position="888"/>
    </location>
</feature>
<dbReference type="Proteomes" id="UP000594263">
    <property type="component" value="Unplaced"/>
</dbReference>
<organism evidence="8 9">
    <name type="scientific">Kalanchoe fedtschenkoi</name>
    <name type="common">Lavender scallops</name>
    <name type="synonym">South American air plant</name>
    <dbReference type="NCBI Taxonomy" id="63787"/>
    <lineage>
        <taxon>Eukaryota</taxon>
        <taxon>Viridiplantae</taxon>
        <taxon>Streptophyta</taxon>
        <taxon>Embryophyta</taxon>
        <taxon>Tracheophyta</taxon>
        <taxon>Spermatophyta</taxon>
        <taxon>Magnoliopsida</taxon>
        <taxon>eudicotyledons</taxon>
        <taxon>Gunneridae</taxon>
        <taxon>Pentapetalae</taxon>
        <taxon>Saxifragales</taxon>
        <taxon>Crassulaceae</taxon>
        <taxon>Kalanchoe</taxon>
    </lineage>
</organism>
<feature type="region of interest" description="Disordered" evidence="6">
    <location>
        <begin position="100"/>
        <end position="187"/>
    </location>
</feature>
<evidence type="ECO:0000313" key="9">
    <source>
        <dbReference type="Proteomes" id="UP000594263"/>
    </source>
</evidence>
<feature type="region of interest" description="Disordered" evidence="6">
    <location>
        <begin position="456"/>
        <end position="481"/>
    </location>
</feature>
<evidence type="ECO:0000256" key="4">
    <source>
        <dbReference type="ARBA" id="ARBA00023242"/>
    </source>
</evidence>
<protein>
    <recommendedName>
        <fullName evidence="7">RRM domain-containing protein</fullName>
    </recommendedName>
</protein>
<dbReference type="FunFam" id="3.30.70.330:FF:000182">
    <property type="entry name" value="RNA-binding motif protein 28"/>
    <property type="match status" value="1"/>
</dbReference>
<comment type="subcellular location">
    <subcellularLocation>
        <location evidence="1">Nucleus</location>
    </subcellularLocation>
</comment>
<sequence>MGKNRAKKAGGEAKGGSEHSPSTVFISNLPYTFTNSQLEETFSDVGPVRRCFIVTKKGSTEHRGIGFVQFAVIEDANRAIELKNGSTVGGRKIAVKHAMHRAPLEQRRSGTKPETLSEDATKTSDDATKTSDDAAKISDKANITSEKVITNTKTELNKPSSTPSKHGQFSIMQEKEKRSKPKGLEKVSGISSEIQRVARTVVFGGLLNSEMAEEVHHRAREAGTICSITYPLPEEELERHGLAQDGCKMGASAVLYASVKEAHASVTLLHQKEIKGGIIWARQMGGEGSKTQKWKLIVRNIPFKVTVNQIKDLFSSAGFVWDVVIPLKPDTGLPKGFAFVKFTSKQDAESAIQKLNGQSLIKRPIAVDWAVPKKVYATVSNPVNASNDGEEAELSDMGDSASEDFEEAGKETVDLQEVRSTPKVLISEKDASTSEFNFDEEVDIAKKVLSNLIASSTATTESPAEGTDEAPTVEASDEPIKPVNDSVKMEDMVKPMSTSKSSVKPVESEEELRKTLFISNLPFELEVGEVKQCFARFGEVQSFVPVLHRITKRPRGTGFLKFKSLDAVDLAITAADAGPGLGIIYKGRQLTVLKAMDKKSAHDKELLKTKVEDFRNLYLAEEGLIIEGTPAAEGVSVSDMTKRQKLREQKKGKLLSPNFHVSRTRLIIYNIPKNMKEAELRKICIDAVISRATKQKPVIRQIKFLANKGKSPTSYSRGVAFVEFTEHQHALVALRVLNNNPETFGMENRPIVEFALDNVKTLMVRNEKLKARGRTAAPREDGAKPSEDGTEMKEKTRKRKSRFDERRSKPAEVNEDASVAPSLPKEEENEKSRSNKRNKKNPKKGQSEDNTPSQKQEETTLSVRKPKENKPGGRERLVAVPGKVERATPRRGQHSQHNQLDRPNKRKFEHPAEQQNGEFGKKTKKNKNSGAREVVDKLDKLIEQYTTKFTRNTSDGEKKNSKGLRKWYQS</sequence>
<dbReference type="GO" id="GO:0003729">
    <property type="term" value="F:mRNA binding"/>
    <property type="evidence" value="ECO:0007669"/>
    <property type="project" value="TreeGrafter"/>
</dbReference>
<feature type="compositionally biased region" description="Basic and acidic residues" evidence="6">
    <location>
        <begin position="802"/>
        <end position="812"/>
    </location>
</feature>
<dbReference type="EnsemblPlants" id="Kaladp0024s0967.1.v1.1">
    <property type="protein sequence ID" value="Kaladp0024s0967.1.v1.1"/>
    <property type="gene ID" value="Kaladp0024s0967.v1.1"/>
</dbReference>
<dbReference type="InterPro" id="IPR000504">
    <property type="entry name" value="RRM_dom"/>
</dbReference>
<dbReference type="Gene3D" id="3.30.70.330">
    <property type="match status" value="4"/>
</dbReference>
<accession>A0A7N0T884</accession>
<dbReference type="PANTHER" id="PTHR48039">
    <property type="entry name" value="RNA-BINDING MOTIF PROTEIN 14B"/>
    <property type="match status" value="1"/>
</dbReference>
<feature type="compositionally biased region" description="Polar residues" evidence="6">
    <location>
        <begin position="944"/>
        <end position="953"/>
    </location>
</feature>
<feature type="compositionally biased region" description="Basic and acidic residues" evidence="6">
    <location>
        <begin position="777"/>
        <end position="794"/>
    </location>
</feature>
<feature type="domain" description="RRM" evidence="7">
    <location>
        <begin position="22"/>
        <end position="100"/>
    </location>
</feature>
<dbReference type="OMA" id="AGYVWDV"/>
<feature type="compositionally biased region" description="Basic residues" evidence="6">
    <location>
        <begin position="834"/>
        <end position="843"/>
    </location>
</feature>
<dbReference type="SUPFAM" id="SSF54928">
    <property type="entry name" value="RNA-binding domain, RBD"/>
    <property type="match status" value="3"/>
</dbReference>
<dbReference type="PANTHER" id="PTHR48039:SF5">
    <property type="entry name" value="RNA-BINDING PROTEIN 28"/>
    <property type="match status" value="1"/>
</dbReference>
<name>A0A7N0T884_KALFE</name>
<keyword evidence="2" id="KW-0677">Repeat</keyword>
<feature type="region of interest" description="Disordered" evidence="6">
    <location>
        <begin position="1"/>
        <end position="21"/>
    </location>
</feature>
<dbReference type="AlphaFoldDB" id="A0A7N0T884"/>
<dbReference type="Pfam" id="PF00076">
    <property type="entry name" value="RRM_1"/>
    <property type="match status" value="3"/>
</dbReference>
<dbReference type="InterPro" id="IPR051945">
    <property type="entry name" value="RRM_MRD1_RNA_proc_ribogen"/>
</dbReference>
<evidence type="ECO:0000256" key="5">
    <source>
        <dbReference type="PROSITE-ProRule" id="PRU00176"/>
    </source>
</evidence>
<proteinExistence type="predicted"/>
<feature type="compositionally biased region" description="Polar residues" evidence="6">
    <location>
        <begin position="848"/>
        <end position="862"/>
    </location>
</feature>
<feature type="compositionally biased region" description="Basic and acidic residues" evidence="6">
    <location>
        <begin position="933"/>
        <end position="942"/>
    </location>
</feature>
<keyword evidence="3 5" id="KW-0694">RNA-binding</keyword>
<evidence type="ECO:0000256" key="1">
    <source>
        <dbReference type="ARBA" id="ARBA00004123"/>
    </source>
</evidence>
<reference evidence="8" key="1">
    <citation type="submission" date="2021-01" db="UniProtKB">
        <authorList>
            <consortium name="EnsemblPlants"/>
        </authorList>
    </citation>
    <scope>IDENTIFICATION</scope>
</reference>
<evidence type="ECO:0000259" key="7">
    <source>
        <dbReference type="PROSITE" id="PS50102"/>
    </source>
</evidence>
<feature type="domain" description="RRM" evidence="7">
    <location>
        <begin position="514"/>
        <end position="597"/>
    </location>
</feature>
<feature type="compositionally biased region" description="Basic residues" evidence="6">
    <location>
        <begin position="961"/>
        <end position="970"/>
    </location>
</feature>
<dbReference type="InterPro" id="IPR012677">
    <property type="entry name" value="Nucleotide-bd_a/b_plait_sf"/>
</dbReference>
<dbReference type="CDD" id="cd12413">
    <property type="entry name" value="RRM1_RBM28_like"/>
    <property type="match status" value="1"/>
</dbReference>
<evidence type="ECO:0000256" key="6">
    <source>
        <dbReference type="SAM" id="MobiDB-lite"/>
    </source>
</evidence>
<dbReference type="Gramene" id="Kaladp0024s0967.1.v1.1">
    <property type="protein sequence ID" value="Kaladp0024s0967.1.v1.1"/>
    <property type="gene ID" value="Kaladp0024s0967.v1.1"/>
</dbReference>
<evidence type="ECO:0000313" key="8">
    <source>
        <dbReference type="EnsemblPlants" id="Kaladp0024s0967.1.v1.1"/>
    </source>
</evidence>
<feature type="compositionally biased region" description="Basic and acidic residues" evidence="6">
    <location>
        <begin position="119"/>
        <end position="139"/>
    </location>
</feature>
<dbReference type="PROSITE" id="PS50102">
    <property type="entry name" value="RRM"/>
    <property type="match status" value="4"/>
</dbReference>
<feature type="compositionally biased region" description="Basic and acidic residues" evidence="6">
    <location>
        <begin position="173"/>
        <end position="185"/>
    </location>
</feature>
<keyword evidence="9" id="KW-1185">Reference proteome</keyword>
<feature type="compositionally biased region" description="Polar residues" evidence="6">
    <location>
        <begin position="141"/>
        <end position="171"/>
    </location>
</feature>
<dbReference type="CDD" id="cd12414">
    <property type="entry name" value="RRM2_RBM28_like"/>
    <property type="match status" value="1"/>
</dbReference>